<dbReference type="EMBL" id="LAVV01008994">
    <property type="protein sequence ID" value="KNZ51466.1"/>
    <property type="molecule type" value="Genomic_DNA"/>
</dbReference>
<protein>
    <submittedName>
        <fullName evidence="2">Putative signal peptide protein</fullName>
    </submittedName>
</protein>
<gene>
    <name evidence="2" type="ORF">VP01_3943g1</name>
</gene>
<dbReference type="VEuPathDB" id="FungiDB:VP01_3943g1"/>
<sequence length="473" mass="54964">MTFFHKIIPLHLLVISTHPYLKISLLDTSTHHYQEHLIRISHLINLPVLGPHALANPTTQYIKAWLNHSWRKAVEQVFFLVIDILTPLSINRLNAPNNPNHRSLTKPTQLSQRRKNYLGLGESVGGSLKHPPTNTHTRDWKANQISSESQSSLFPPWKMHHFCCNSPPSLPSNLPRLMCQIEGDRIRDASRMIRISPVIKGRSNEKIGKERNKERRKTQEYKDNFNKLQRISTELGTNSVYDQVKRKNINVSAIETSLVSESFPLFVLGTLWFPCRKLVSNTIKIEYESLALSSLKIERYIDTTFHSYLTSPWHFTIAIDSCFPIACACNFLQTEEINAVHHPARIVKERRKMENQEHRMLRDLKQQMRGTQWRISHCYALRTKCDEKKRRTETEKVKESFGSMIIILKEKVSCFQATVDPIFHHQHSKKITRNQQIGKYYPIFRFRSLSSQNPQTPTRTEDKNSTQPEGDTG</sequence>
<dbReference type="Proteomes" id="UP000037035">
    <property type="component" value="Unassembled WGS sequence"/>
</dbReference>
<dbReference type="AlphaFoldDB" id="A0A0L6USF2"/>
<feature type="region of interest" description="Disordered" evidence="1">
    <location>
        <begin position="121"/>
        <end position="145"/>
    </location>
</feature>
<evidence type="ECO:0000256" key="1">
    <source>
        <dbReference type="SAM" id="MobiDB-lite"/>
    </source>
</evidence>
<reference evidence="2 3" key="1">
    <citation type="submission" date="2015-08" db="EMBL/GenBank/DDBJ databases">
        <title>Next Generation Sequencing and Analysis of the Genome of Puccinia sorghi L Schw, the Causal Agent of Maize Common Rust.</title>
        <authorList>
            <person name="Rochi L."/>
            <person name="Burguener G."/>
            <person name="Darino M."/>
            <person name="Turjanski A."/>
            <person name="Kreff E."/>
            <person name="Dieguez M.J."/>
            <person name="Sacco F."/>
        </authorList>
    </citation>
    <scope>NUCLEOTIDE SEQUENCE [LARGE SCALE GENOMIC DNA]</scope>
    <source>
        <strain evidence="2 3">RO10H11247</strain>
    </source>
</reference>
<keyword evidence="3" id="KW-1185">Reference proteome</keyword>
<evidence type="ECO:0000313" key="2">
    <source>
        <dbReference type="EMBL" id="KNZ51466.1"/>
    </source>
</evidence>
<accession>A0A0L6USF2</accession>
<proteinExistence type="predicted"/>
<feature type="compositionally biased region" description="Polar residues" evidence="1">
    <location>
        <begin position="449"/>
        <end position="458"/>
    </location>
</feature>
<feature type="region of interest" description="Disordered" evidence="1">
    <location>
        <begin position="449"/>
        <end position="473"/>
    </location>
</feature>
<name>A0A0L6USF2_9BASI</name>
<evidence type="ECO:0000313" key="3">
    <source>
        <dbReference type="Proteomes" id="UP000037035"/>
    </source>
</evidence>
<comment type="caution">
    <text evidence="2">The sequence shown here is derived from an EMBL/GenBank/DDBJ whole genome shotgun (WGS) entry which is preliminary data.</text>
</comment>
<organism evidence="2 3">
    <name type="scientific">Puccinia sorghi</name>
    <dbReference type="NCBI Taxonomy" id="27349"/>
    <lineage>
        <taxon>Eukaryota</taxon>
        <taxon>Fungi</taxon>
        <taxon>Dikarya</taxon>
        <taxon>Basidiomycota</taxon>
        <taxon>Pucciniomycotina</taxon>
        <taxon>Pucciniomycetes</taxon>
        <taxon>Pucciniales</taxon>
        <taxon>Pucciniaceae</taxon>
        <taxon>Puccinia</taxon>
    </lineage>
</organism>